<dbReference type="Pfam" id="PF01609">
    <property type="entry name" value="DDE_Tnp_1"/>
    <property type="match status" value="1"/>
</dbReference>
<evidence type="ECO:0000313" key="6">
    <source>
        <dbReference type="EMBL" id="KAF1690201.1"/>
    </source>
</evidence>
<evidence type="ECO:0000256" key="3">
    <source>
        <dbReference type="ARBA" id="ARBA00023125"/>
    </source>
</evidence>
<dbReference type="NCBIfam" id="NF033581">
    <property type="entry name" value="transpos_IS5_4"/>
    <property type="match status" value="1"/>
</dbReference>
<keyword evidence="4" id="KW-0233">DNA recombination</keyword>
<accession>A0A921P1K3</accession>
<protein>
    <submittedName>
        <fullName evidence="6">IS5/IS1182 family transposase</fullName>
    </submittedName>
</protein>
<dbReference type="Proteomes" id="UP000717981">
    <property type="component" value="Unassembled WGS sequence"/>
</dbReference>
<dbReference type="EMBL" id="PDWK01000009">
    <property type="protein sequence ID" value="KAF1690201.1"/>
    <property type="molecule type" value="Genomic_DNA"/>
</dbReference>
<dbReference type="GO" id="GO:0006313">
    <property type="term" value="P:DNA transposition"/>
    <property type="evidence" value="ECO:0007669"/>
    <property type="project" value="InterPro"/>
</dbReference>
<evidence type="ECO:0000256" key="1">
    <source>
        <dbReference type="ARBA" id="ARBA00010075"/>
    </source>
</evidence>
<evidence type="ECO:0000256" key="4">
    <source>
        <dbReference type="ARBA" id="ARBA00023172"/>
    </source>
</evidence>
<name>A0A921P1K3_9GAMM</name>
<keyword evidence="7" id="KW-1185">Reference proteome</keyword>
<dbReference type="InterPro" id="IPR002559">
    <property type="entry name" value="Transposase_11"/>
</dbReference>
<gene>
    <name evidence="6" type="ORF">CR938_03205</name>
</gene>
<comment type="caution">
    <text evidence="6">The sequence shown here is derived from an EMBL/GenBank/DDBJ whole genome shotgun (WGS) entry which is preliminary data.</text>
</comment>
<dbReference type="PANTHER" id="PTHR35604:SF2">
    <property type="entry name" value="TRANSPOSASE INSH FOR INSERTION SEQUENCE ELEMENT IS5A-RELATED"/>
    <property type="match status" value="1"/>
</dbReference>
<keyword evidence="3" id="KW-0238">DNA-binding</keyword>
<dbReference type="InterPro" id="IPR047959">
    <property type="entry name" value="Transpos_IS5"/>
</dbReference>
<evidence type="ECO:0000313" key="7">
    <source>
        <dbReference type="Proteomes" id="UP000717981"/>
    </source>
</evidence>
<dbReference type="GO" id="GO:0003677">
    <property type="term" value="F:DNA binding"/>
    <property type="evidence" value="ECO:0007669"/>
    <property type="project" value="UniProtKB-KW"/>
</dbReference>
<feature type="non-terminal residue" evidence="6">
    <location>
        <position position="1"/>
    </location>
</feature>
<dbReference type="AlphaFoldDB" id="A0A921P1K3"/>
<evidence type="ECO:0000259" key="5">
    <source>
        <dbReference type="Pfam" id="PF01609"/>
    </source>
</evidence>
<evidence type="ECO:0000256" key="2">
    <source>
        <dbReference type="ARBA" id="ARBA00022578"/>
    </source>
</evidence>
<sequence>NQWFFGMKAHIGVDDASGLVHHVECTAANVADVTQVHKLLHGREDTVCGDSGYTGAEKREELQDVDAGFLIAEKPSKLRAMKNERERRYAERWERYKASLRAKVEHPFRVIKRQFGYTKVRYRGLAKNAAQVLTLFALSNLWMARRRLLPTTGAVRP</sequence>
<reference evidence="6" key="1">
    <citation type="submission" date="2017-10" db="EMBL/GenBank/DDBJ databases">
        <title>Whole genome sequencing of members of genus Pseudoxanthomonas.</title>
        <authorList>
            <person name="Kumar S."/>
            <person name="Bansal K."/>
            <person name="Kaur A."/>
            <person name="Patil P."/>
            <person name="Sharma S."/>
            <person name="Patil P.B."/>
        </authorList>
    </citation>
    <scope>NUCLEOTIDE SEQUENCE</scope>
    <source>
        <strain evidence="6">DSM 22914</strain>
    </source>
</reference>
<dbReference type="PANTHER" id="PTHR35604">
    <property type="entry name" value="TRANSPOSASE INSH FOR INSERTION SEQUENCE ELEMENT IS5A-RELATED"/>
    <property type="match status" value="1"/>
</dbReference>
<dbReference type="OrthoDB" id="9774608at2"/>
<comment type="similarity">
    <text evidence="1">Belongs to the transposase 11 family.</text>
</comment>
<organism evidence="6 7">
    <name type="scientific">Pseudoxanthomonas taiwanensis</name>
    <dbReference type="NCBI Taxonomy" id="176598"/>
    <lineage>
        <taxon>Bacteria</taxon>
        <taxon>Pseudomonadati</taxon>
        <taxon>Pseudomonadota</taxon>
        <taxon>Gammaproteobacteria</taxon>
        <taxon>Lysobacterales</taxon>
        <taxon>Lysobacteraceae</taxon>
        <taxon>Pseudoxanthomonas</taxon>
    </lineage>
</organism>
<dbReference type="GO" id="GO:0004803">
    <property type="term" value="F:transposase activity"/>
    <property type="evidence" value="ECO:0007669"/>
    <property type="project" value="InterPro"/>
</dbReference>
<proteinExistence type="inferred from homology"/>
<keyword evidence="2" id="KW-0815">Transposition</keyword>
<dbReference type="RefSeq" id="WP_162123626.1">
    <property type="nucleotide sequence ID" value="NZ_PDWK01000009.1"/>
</dbReference>
<feature type="domain" description="Transposase IS4-like" evidence="5">
    <location>
        <begin position="1"/>
        <end position="141"/>
    </location>
</feature>